<sequence length="210" mass="22624">MDEQVLTATRRSLHGIAELLLAGSQYREHGTIRLRVTPGGFGQVAGRLRVEGTDLVWDDGSGGRAPLRGSCRDLGKVAGVEAGAPEGLYSDHSGVEPDDELAVDPAAAELVAEWFAAGDHALRNFVPGCEPVLWPEHFDLGVQLDEINYGVSAGDPVYSWPYAYVAPWVKCRGPFWNAPFGAIRRYDEVPAGPLATSAVMAFFVEGRKMA</sequence>
<gene>
    <name evidence="1" type="ORF">HF526_30535</name>
</gene>
<proteinExistence type="predicted"/>
<dbReference type="Proteomes" id="UP000820669">
    <property type="component" value="Unassembled WGS sequence"/>
</dbReference>
<keyword evidence="2" id="KW-1185">Reference proteome</keyword>
<reference evidence="1 2" key="1">
    <citation type="submission" date="2020-04" db="EMBL/GenBank/DDBJ databases">
        <authorList>
            <person name="Klaysubun C."/>
            <person name="Duangmal K."/>
            <person name="Lipun K."/>
        </authorList>
    </citation>
    <scope>NUCLEOTIDE SEQUENCE [LARGE SCALE GENOMIC DNA]</scope>
    <source>
        <strain evidence="1 2">K10HN5</strain>
    </source>
</reference>
<protein>
    <submittedName>
        <fullName evidence="1">Uncharacterized protein</fullName>
    </submittedName>
</protein>
<name>A0ABX1SLC9_9PSEU</name>
<dbReference type="RefSeq" id="WP_169385060.1">
    <property type="nucleotide sequence ID" value="NZ_JAAXLA010000091.1"/>
</dbReference>
<comment type="caution">
    <text evidence="1">The sequence shown here is derived from an EMBL/GenBank/DDBJ whole genome shotgun (WGS) entry which is preliminary data.</text>
</comment>
<dbReference type="EMBL" id="JAAXLA010000091">
    <property type="protein sequence ID" value="NMI01603.1"/>
    <property type="molecule type" value="Genomic_DNA"/>
</dbReference>
<evidence type="ECO:0000313" key="2">
    <source>
        <dbReference type="Proteomes" id="UP000820669"/>
    </source>
</evidence>
<evidence type="ECO:0000313" key="1">
    <source>
        <dbReference type="EMBL" id="NMI01603.1"/>
    </source>
</evidence>
<organism evidence="1 2">
    <name type="scientific">Pseudonocardia acidicola</name>
    <dbReference type="NCBI Taxonomy" id="2724939"/>
    <lineage>
        <taxon>Bacteria</taxon>
        <taxon>Bacillati</taxon>
        <taxon>Actinomycetota</taxon>
        <taxon>Actinomycetes</taxon>
        <taxon>Pseudonocardiales</taxon>
        <taxon>Pseudonocardiaceae</taxon>
        <taxon>Pseudonocardia</taxon>
    </lineage>
</organism>
<accession>A0ABX1SLC9</accession>